<dbReference type="SUPFAM" id="SSF102645">
    <property type="entry name" value="CoaB-like"/>
    <property type="match status" value="1"/>
</dbReference>
<sequence length="250" mass="27528">MRVLVTGGGTTAPIDDVRHLANASTGRFSAAITEAWLERGASVWHLCAPNAERPFHRDAPWWNLDRDPDELHRRLDEALRRYRAHRDRLTLLPLAENTVAGYARALERTLLDPGGIDVIVLAMAASDYEPALTPGKISSEADELLLRCRKAPKVIRGVRDRAPGAYIVGFKLLSGASEAELIQAAEDSCRVNRVDLTVANDLRRYRAGRHTIHLVRPGHPVETYGPADGDLAAILVDRVSSWAGLPGRQE</sequence>
<dbReference type="GO" id="GO:0003824">
    <property type="term" value="F:catalytic activity"/>
    <property type="evidence" value="ECO:0007669"/>
    <property type="project" value="UniProtKB-ARBA"/>
</dbReference>
<dbReference type="InterPro" id="IPR007085">
    <property type="entry name" value="DNA/pantothenate-metab_flavo_C"/>
</dbReference>
<evidence type="ECO:0000313" key="2">
    <source>
        <dbReference type="EMBL" id="RUL82952.1"/>
    </source>
</evidence>
<proteinExistence type="predicted"/>
<dbReference type="Gene3D" id="3.40.50.10300">
    <property type="entry name" value="CoaB-like"/>
    <property type="match status" value="1"/>
</dbReference>
<dbReference type="Pfam" id="PF04127">
    <property type="entry name" value="DFP"/>
    <property type="match status" value="2"/>
</dbReference>
<reference evidence="2 3" key="1">
    <citation type="submission" date="2018-12" db="EMBL/GenBank/DDBJ databases">
        <authorList>
            <person name="Toschakov S.V."/>
        </authorList>
    </citation>
    <scope>NUCLEOTIDE SEQUENCE [LARGE SCALE GENOMIC DNA]</scope>
    <source>
        <strain evidence="2 3">GM2012</strain>
    </source>
</reference>
<accession>A0A432MDN5</accession>
<comment type="caution">
    <text evidence="2">The sequence shown here is derived from an EMBL/GenBank/DDBJ whole genome shotgun (WGS) entry which is preliminary data.</text>
</comment>
<name>A0A432MDN5_9BACT</name>
<dbReference type="EMBL" id="RYZH01000066">
    <property type="protein sequence ID" value="RUL82952.1"/>
    <property type="molecule type" value="Genomic_DNA"/>
</dbReference>
<dbReference type="OrthoDB" id="9802554at2"/>
<protein>
    <submittedName>
        <fullName evidence="2">Phosphopantothenoylcysteine synthase</fullName>
    </submittedName>
</protein>
<evidence type="ECO:0000259" key="1">
    <source>
        <dbReference type="Pfam" id="PF04127"/>
    </source>
</evidence>
<reference evidence="2 3" key="2">
    <citation type="submission" date="2019-01" db="EMBL/GenBank/DDBJ databases">
        <title>Tautonia sociabilis, a novel thermotolerant planctomycete of Isosphaeraceae family, isolated from a 4000 m deep subterranean habitat.</title>
        <authorList>
            <person name="Kovaleva O.L."/>
            <person name="Elcheninov A.G."/>
            <person name="Van Heerden E."/>
            <person name="Toshchakov S.V."/>
            <person name="Novikov A."/>
            <person name="Bonch-Osmolovskaya E.A."/>
            <person name="Kublanov I.V."/>
        </authorList>
    </citation>
    <scope>NUCLEOTIDE SEQUENCE [LARGE SCALE GENOMIC DNA]</scope>
    <source>
        <strain evidence="2 3">GM2012</strain>
    </source>
</reference>
<gene>
    <name evidence="2" type="ORF">TsocGM_22910</name>
</gene>
<dbReference type="GO" id="GO:0015937">
    <property type="term" value="P:coenzyme A biosynthetic process"/>
    <property type="evidence" value="ECO:0007669"/>
    <property type="project" value="UniProtKB-ARBA"/>
</dbReference>
<dbReference type="Proteomes" id="UP000280296">
    <property type="component" value="Unassembled WGS sequence"/>
</dbReference>
<dbReference type="InterPro" id="IPR035929">
    <property type="entry name" value="CoaB-like_sf"/>
</dbReference>
<dbReference type="RefSeq" id="WP_126727788.1">
    <property type="nucleotide sequence ID" value="NZ_RYZH01000066.1"/>
</dbReference>
<feature type="domain" description="DNA/pantothenate metabolism flavoprotein C-terminal" evidence="1">
    <location>
        <begin position="2"/>
        <end position="51"/>
    </location>
</feature>
<dbReference type="AlphaFoldDB" id="A0A432MDN5"/>
<feature type="domain" description="DNA/pantothenate metabolism flavoprotein C-terminal" evidence="1">
    <location>
        <begin position="116"/>
        <end position="208"/>
    </location>
</feature>
<keyword evidence="3" id="KW-1185">Reference proteome</keyword>
<evidence type="ECO:0000313" key="3">
    <source>
        <dbReference type="Proteomes" id="UP000280296"/>
    </source>
</evidence>
<organism evidence="2 3">
    <name type="scientific">Tautonia sociabilis</name>
    <dbReference type="NCBI Taxonomy" id="2080755"/>
    <lineage>
        <taxon>Bacteria</taxon>
        <taxon>Pseudomonadati</taxon>
        <taxon>Planctomycetota</taxon>
        <taxon>Planctomycetia</taxon>
        <taxon>Isosphaerales</taxon>
        <taxon>Isosphaeraceae</taxon>
        <taxon>Tautonia</taxon>
    </lineage>
</organism>